<reference evidence="2" key="2">
    <citation type="submission" date="2020-09" db="EMBL/GenBank/DDBJ databases">
        <authorList>
            <person name="Sun Q."/>
            <person name="Ohkuma M."/>
        </authorList>
    </citation>
    <scope>NUCLEOTIDE SEQUENCE</scope>
    <source>
        <strain evidence="2">JCM 3091</strain>
    </source>
</reference>
<sequence length="741" mass="80401">MNGASWTGWVAAGRPRRSDRAFHLRRVRWLSRHLVSTLVVAGVAGGLGAPASARQPTPRHIVPVAVARPASSVPPATTEEKLKAATAVGLDPAQVAQLDDREFTFRVWQKAPVGSEVSAAAVLALNDEIDPDTKQSVACSLYIRTGITEAKDRDANQEIRDRNAAAAATARRQSAADLVGLPGSSGRIGLGDRDFIIVLWEYVRQQQPGLTGTIAAAEKAFAGGMTDRETFLGGGLGAVYAADRRRLIDEAHQGDEAARKDAERRFARQFAASAVGVAVTIDDPQWMGIREDDFLRRLGDIIGTDPLFVLTEAARAKAVMQGQAASLSFIEKGIHERVADDGLRRREGIRAEYRRSVSDVRGRAERDGYKNLARAAQRALADGTLQAMIWFLQSYTALPLDSSDVALFQAHDSAPNGKGVTGWALRHLGRSSATVQRFWTSSTWIHSRFGAAAGDFDRDGRKDVAVLYRVATYHYRIFLFSHIDSGDSRPVLAWETKSEKKGWEFGYHQLVAGDYNGDGLTDLAVQGSRWADNGPIDKSNHLYLMMSDGKGAFAAKATPFEHEAVTGTPSAGDVDRDGKDDLVFLSRKKLWLAVSSGDGIKQPVVRWSASSEEERLIDRNPLVDIDQDGSPELVVLRQANDSKVEARAFRNLAPAAGNVAVSKLWEAAGVARLYFGQAFAPDVNGDGATDVTFVGPQAVTPDDKPVIHTMRGSRHGGFSAVRRIGNPKEMTWGYYAMVMAG</sequence>
<dbReference type="RefSeq" id="WP_189114432.1">
    <property type="nucleotide sequence ID" value="NZ_BMQC01000007.1"/>
</dbReference>
<gene>
    <name evidence="2" type="ORF">GCM10010124_25030</name>
</gene>
<keyword evidence="3" id="KW-1185">Reference proteome</keyword>
<accession>A0A8J3FI52</accession>
<dbReference type="EMBL" id="BMQC01000007">
    <property type="protein sequence ID" value="GGK31213.1"/>
    <property type="molecule type" value="Genomic_DNA"/>
</dbReference>
<evidence type="ECO:0000256" key="1">
    <source>
        <dbReference type="ARBA" id="ARBA00022729"/>
    </source>
</evidence>
<dbReference type="PANTHER" id="PTHR46580">
    <property type="entry name" value="SENSOR KINASE-RELATED"/>
    <property type="match status" value="1"/>
</dbReference>
<comment type="caution">
    <text evidence="2">The sequence shown here is derived from an EMBL/GenBank/DDBJ whole genome shotgun (WGS) entry which is preliminary data.</text>
</comment>
<dbReference type="InterPro" id="IPR028994">
    <property type="entry name" value="Integrin_alpha_N"/>
</dbReference>
<dbReference type="SUPFAM" id="SSF69318">
    <property type="entry name" value="Integrin alpha N-terminal domain"/>
    <property type="match status" value="1"/>
</dbReference>
<evidence type="ECO:0000313" key="2">
    <source>
        <dbReference type="EMBL" id="GGK31213.1"/>
    </source>
</evidence>
<keyword evidence="1" id="KW-0732">Signal</keyword>
<evidence type="ECO:0000313" key="3">
    <source>
        <dbReference type="Proteomes" id="UP000662200"/>
    </source>
</evidence>
<protein>
    <recommendedName>
        <fullName evidence="4">VCBS repeat-containing protein</fullName>
    </recommendedName>
</protein>
<proteinExistence type="predicted"/>
<dbReference type="PANTHER" id="PTHR46580:SF2">
    <property type="entry name" value="MAM DOMAIN-CONTAINING PROTEIN"/>
    <property type="match status" value="1"/>
</dbReference>
<dbReference type="InterPro" id="IPR013517">
    <property type="entry name" value="FG-GAP"/>
</dbReference>
<name>A0A8J3FI52_9ACTN</name>
<dbReference type="Proteomes" id="UP000662200">
    <property type="component" value="Unassembled WGS sequence"/>
</dbReference>
<evidence type="ECO:0008006" key="4">
    <source>
        <dbReference type="Google" id="ProtNLM"/>
    </source>
</evidence>
<organism evidence="2 3">
    <name type="scientific">Pilimelia terevasa</name>
    <dbReference type="NCBI Taxonomy" id="53372"/>
    <lineage>
        <taxon>Bacteria</taxon>
        <taxon>Bacillati</taxon>
        <taxon>Actinomycetota</taxon>
        <taxon>Actinomycetes</taxon>
        <taxon>Micromonosporales</taxon>
        <taxon>Micromonosporaceae</taxon>
        <taxon>Pilimelia</taxon>
    </lineage>
</organism>
<reference evidence="2" key="1">
    <citation type="journal article" date="2014" name="Int. J. Syst. Evol. Microbiol.">
        <title>Complete genome sequence of Corynebacterium casei LMG S-19264T (=DSM 44701T), isolated from a smear-ripened cheese.</title>
        <authorList>
            <consortium name="US DOE Joint Genome Institute (JGI-PGF)"/>
            <person name="Walter F."/>
            <person name="Albersmeier A."/>
            <person name="Kalinowski J."/>
            <person name="Ruckert C."/>
        </authorList>
    </citation>
    <scope>NUCLEOTIDE SEQUENCE</scope>
    <source>
        <strain evidence="2">JCM 3091</strain>
    </source>
</reference>
<dbReference type="Pfam" id="PF13517">
    <property type="entry name" value="FG-GAP_3"/>
    <property type="match status" value="1"/>
</dbReference>
<dbReference type="Gene3D" id="2.130.10.130">
    <property type="entry name" value="Integrin alpha, N-terminal"/>
    <property type="match status" value="1"/>
</dbReference>
<dbReference type="AlphaFoldDB" id="A0A8J3FI52"/>